<organism evidence="2 3">
    <name type="scientific">Alienimonas chondri</name>
    <dbReference type="NCBI Taxonomy" id="2681879"/>
    <lineage>
        <taxon>Bacteria</taxon>
        <taxon>Pseudomonadati</taxon>
        <taxon>Planctomycetota</taxon>
        <taxon>Planctomycetia</taxon>
        <taxon>Planctomycetales</taxon>
        <taxon>Planctomycetaceae</taxon>
        <taxon>Alienimonas</taxon>
    </lineage>
</organism>
<sequence length="355" mass="37271">MNDIPPLPPDTLVLLTGGTGLVGSHVAERLRADGVAVRAICRSPQDAGFLTDLGCEVVSGDLSDAESLASAAAGVTHAVHCAAKVGDWGPVEQYRSVNVGGTEALLRALAEQWGENPDPVLRRLVHVSSLGVYEARDHHGTDESEPPNVKGIDGYTLTKAESELLVLDGPNGIPLVPATAVRPGFVYGVRDRTVLPKLLAKLKSGGFAFLGDGEQLLNNVAAANVADAVVAALTAPGAVGKAYNLTDGRLVTRREFIRVICEAADLPVPTRSVPLPVAKAFAATLEASYRLMGKDHAPLLSSARVKFLGLNLDFCIDRAKEELGYTAEALFHEVMPAAVEWAQRNEPNGAPADGA</sequence>
<comment type="caution">
    <text evidence="2">The sequence shown here is derived from an EMBL/GenBank/DDBJ whole genome shotgun (WGS) entry which is preliminary data.</text>
</comment>
<dbReference type="Proteomes" id="UP000609651">
    <property type="component" value="Unassembled WGS sequence"/>
</dbReference>
<evidence type="ECO:0000313" key="2">
    <source>
        <dbReference type="EMBL" id="NNJ24559.1"/>
    </source>
</evidence>
<dbReference type="EC" id="1.1.1.394" evidence="2"/>
<keyword evidence="2" id="KW-0560">Oxidoreductase</keyword>
<proteinExistence type="predicted"/>
<dbReference type="GO" id="GO:0016491">
    <property type="term" value="F:oxidoreductase activity"/>
    <property type="evidence" value="ECO:0007669"/>
    <property type="project" value="UniProtKB-KW"/>
</dbReference>
<dbReference type="SUPFAM" id="SSF51735">
    <property type="entry name" value="NAD(P)-binding Rossmann-fold domains"/>
    <property type="match status" value="1"/>
</dbReference>
<dbReference type="Gene3D" id="3.40.50.720">
    <property type="entry name" value="NAD(P)-binding Rossmann-like Domain"/>
    <property type="match status" value="1"/>
</dbReference>
<name>A0ABX1V9Y0_9PLAN</name>
<dbReference type="PANTHER" id="PTHR48079:SF6">
    <property type="entry name" value="NAD(P)-BINDING DOMAIN-CONTAINING PROTEIN-RELATED"/>
    <property type="match status" value="1"/>
</dbReference>
<dbReference type="RefSeq" id="WP_315854508.1">
    <property type="nucleotide sequence ID" value="NZ_WTPX01000011.1"/>
</dbReference>
<dbReference type="InterPro" id="IPR036291">
    <property type="entry name" value="NAD(P)-bd_dom_sf"/>
</dbReference>
<dbReference type="InterPro" id="IPR051783">
    <property type="entry name" value="NAD(P)-dependent_oxidoreduct"/>
</dbReference>
<dbReference type="InterPro" id="IPR001509">
    <property type="entry name" value="Epimerase_deHydtase"/>
</dbReference>
<accession>A0ABX1V9Y0</accession>
<evidence type="ECO:0000313" key="3">
    <source>
        <dbReference type="Proteomes" id="UP000609651"/>
    </source>
</evidence>
<reference evidence="2 3" key="1">
    <citation type="journal article" date="2020" name="Syst. Appl. Microbiol.">
        <title>Alienimonas chondri sp. nov., a novel planctomycete isolated from the biofilm of the red alga Chondrus crispus.</title>
        <authorList>
            <person name="Vitorino I."/>
            <person name="Albuquerque L."/>
            <person name="Wiegand S."/>
            <person name="Kallscheuer N."/>
            <person name="da Costa M.S."/>
            <person name="Lobo-da-Cunha A."/>
            <person name="Jogler C."/>
            <person name="Lage O.M."/>
        </authorList>
    </citation>
    <scope>NUCLEOTIDE SEQUENCE [LARGE SCALE GENOMIC DNA]</scope>
    <source>
        <strain evidence="2 3">LzC2</strain>
    </source>
</reference>
<dbReference type="PANTHER" id="PTHR48079">
    <property type="entry name" value="PROTEIN YEEZ"/>
    <property type="match status" value="1"/>
</dbReference>
<dbReference type="Pfam" id="PF01370">
    <property type="entry name" value="Epimerase"/>
    <property type="match status" value="1"/>
</dbReference>
<dbReference type="EMBL" id="WTPX01000011">
    <property type="protein sequence ID" value="NNJ24559.1"/>
    <property type="molecule type" value="Genomic_DNA"/>
</dbReference>
<evidence type="ECO:0000259" key="1">
    <source>
        <dbReference type="Pfam" id="PF01370"/>
    </source>
</evidence>
<keyword evidence="3" id="KW-1185">Reference proteome</keyword>
<protein>
    <submittedName>
        <fullName evidence="2">Aurachin B dehydrogenase</fullName>
        <ecNumber evidence="2">1.1.1.394</ecNumber>
    </submittedName>
</protein>
<feature type="domain" description="NAD-dependent epimerase/dehydratase" evidence="1">
    <location>
        <begin position="13"/>
        <end position="245"/>
    </location>
</feature>
<gene>
    <name evidence="2" type="primary">auaH</name>
    <name evidence="2" type="ORF">LzC2_06170</name>
</gene>